<sequence length="115" mass="12214">MSQLLEKQRVETEHLPRFFRNRTLDYTLLVVGALVAGFGAYAYLVPAGWFLAGQAEAWYLGSWIAGGVLLTAGFGLLGASVRDRSGHWTGEAVMSFVLGTLSVAGAVAAAVVLII</sequence>
<evidence type="ECO:0000256" key="1">
    <source>
        <dbReference type="SAM" id="Phobius"/>
    </source>
</evidence>
<feature type="transmembrane region" description="Helical" evidence="1">
    <location>
        <begin position="57"/>
        <end position="81"/>
    </location>
</feature>
<evidence type="ECO:0000313" key="2">
    <source>
        <dbReference type="EMBL" id="GAA2498728.1"/>
    </source>
</evidence>
<name>A0ABN3MCN0_9MICO</name>
<accession>A0ABN3MCN0</accession>
<keyword evidence="1" id="KW-0812">Transmembrane</keyword>
<organism evidence="2 3">
    <name type="scientific">Terrabacter carboxydivorans</name>
    <dbReference type="NCBI Taxonomy" id="619730"/>
    <lineage>
        <taxon>Bacteria</taxon>
        <taxon>Bacillati</taxon>
        <taxon>Actinomycetota</taxon>
        <taxon>Actinomycetes</taxon>
        <taxon>Micrococcales</taxon>
        <taxon>Intrasporangiaceae</taxon>
        <taxon>Terrabacter</taxon>
    </lineage>
</organism>
<keyword evidence="1" id="KW-1133">Transmembrane helix</keyword>
<keyword evidence="1" id="KW-0472">Membrane</keyword>
<protein>
    <submittedName>
        <fullName evidence="2">Uncharacterized protein</fullName>
    </submittedName>
</protein>
<proteinExistence type="predicted"/>
<keyword evidence="3" id="KW-1185">Reference proteome</keyword>
<dbReference type="EMBL" id="BAAARE010000025">
    <property type="protein sequence ID" value="GAA2498728.1"/>
    <property type="molecule type" value="Genomic_DNA"/>
</dbReference>
<reference evidence="2 3" key="1">
    <citation type="journal article" date="2019" name="Int. J. Syst. Evol. Microbiol.">
        <title>The Global Catalogue of Microorganisms (GCM) 10K type strain sequencing project: providing services to taxonomists for standard genome sequencing and annotation.</title>
        <authorList>
            <consortium name="The Broad Institute Genomics Platform"/>
            <consortium name="The Broad Institute Genome Sequencing Center for Infectious Disease"/>
            <person name="Wu L."/>
            <person name="Ma J."/>
        </authorList>
    </citation>
    <scope>NUCLEOTIDE SEQUENCE [LARGE SCALE GENOMIC DNA]</scope>
    <source>
        <strain evidence="2 3">JCM 16259</strain>
    </source>
</reference>
<feature type="transmembrane region" description="Helical" evidence="1">
    <location>
        <begin position="26"/>
        <end position="45"/>
    </location>
</feature>
<feature type="transmembrane region" description="Helical" evidence="1">
    <location>
        <begin position="93"/>
        <end position="114"/>
    </location>
</feature>
<gene>
    <name evidence="2" type="ORF">GCM10009858_41340</name>
</gene>
<comment type="caution">
    <text evidence="2">The sequence shown here is derived from an EMBL/GenBank/DDBJ whole genome shotgun (WGS) entry which is preliminary data.</text>
</comment>
<dbReference type="Proteomes" id="UP001500730">
    <property type="component" value="Unassembled WGS sequence"/>
</dbReference>
<evidence type="ECO:0000313" key="3">
    <source>
        <dbReference type="Proteomes" id="UP001500730"/>
    </source>
</evidence>